<dbReference type="Pfam" id="PF00076">
    <property type="entry name" value="RRM_1"/>
    <property type="match status" value="2"/>
</dbReference>
<dbReference type="SUPFAM" id="SSF54928">
    <property type="entry name" value="RNA-binding domain, RBD"/>
    <property type="match status" value="1"/>
</dbReference>
<reference evidence="5 6" key="1">
    <citation type="journal article" date="2021" name="BMC Genomics">
        <title>Datura genome reveals duplications of psychoactive alkaloid biosynthetic genes and high mutation rate following tissue culture.</title>
        <authorList>
            <person name="Rajewski A."/>
            <person name="Carter-House D."/>
            <person name="Stajich J."/>
            <person name="Litt A."/>
        </authorList>
    </citation>
    <scope>NUCLEOTIDE SEQUENCE [LARGE SCALE GENOMIC DNA]</scope>
    <source>
        <strain evidence="5">AR-01</strain>
    </source>
</reference>
<dbReference type="InterPro" id="IPR035979">
    <property type="entry name" value="RBD_domain_sf"/>
</dbReference>
<feature type="compositionally biased region" description="Basic and acidic residues" evidence="3">
    <location>
        <begin position="265"/>
        <end position="280"/>
    </location>
</feature>
<dbReference type="InterPro" id="IPR000504">
    <property type="entry name" value="RRM_dom"/>
</dbReference>
<dbReference type="SMART" id="SM00360">
    <property type="entry name" value="RRM"/>
    <property type="match status" value="2"/>
</dbReference>
<keyword evidence="1 2" id="KW-0694">RNA-binding</keyword>
<dbReference type="PANTHER" id="PTHR48025:SF6">
    <property type="entry name" value="RRM DOMAIN-CONTAINING PROTEIN"/>
    <property type="match status" value="1"/>
</dbReference>
<dbReference type="PROSITE" id="PS50102">
    <property type="entry name" value="RRM"/>
    <property type="match status" value="2"/>
</dbReference>
<dbReference type="InterPro" id="IPR050502">
    <property type="entry name" value="Euk_RNA-bind_prot"/>
</dbReference>
<dbReference type="Gene3D" id="3.30.70.330">
    <property type="match status" value="2"/>
</dbReference>
<organism evidence="5 6">
    <name type="scientific">Datura stramonium</name>
    <name type="common">Jimsonweed</name>
    <name type="synonym">Common thornapple</name>
    <dbReference type="NCBI Taxonomy" id="4076"/>
    <lineage>
        <taxon>Eukaryota</taxon>
        <taxon>Viridiplantae</taxon>
        <taxon>Streptophyta</taxon>
        <taxon>Embryophyta</taxon>
        <taxon>Tracheophyta</taxon>
        <taxon>Spermatophyta</taxon>
        <taxon>Magnoliopsida</taxon>
        <taxon>eudicotyledons</taxon>
        <taxon>Gunneridae</taxon>
        <taxon>Pentapetalae</taxon>
        <taxon>asterids</taxon>
        <taxon>lamiids</taxon>
        <taxon>Solanales</taxon>
        <taxon>Solanaceae</taxon>
        <taxon>Solanoideae</taxon>
        <taxon>Datureae</taxon>
        <taxon>Datura</taxon>
    </lineage>
</organism>
<evidence type="ECO:0000256" key="1">
    <source>
        <dbReference type="ARBA" id="ARBA00022884"/>
    </source>
</evidence>
<evidence type="ECO:0000313" key="5">
    <source>
        <dbReference type="EMBL" id="MCD7470503.1"/>
    </source>
</evidence>
<evidence type="ECO:0000313" key="6">
    <source>
        <dbReference type="Proteomes" id="UP000823775"/>
    </source>
</evidence>
<evidence type="ECO:0000256" key="3">
    <source>
        <dbReference type="SAM" id="MobiDB-lite"/>
    </source>
</evidence>
<comment type="caution">
    <text evidence="5">The sequence shown here is derived from an EMBL/GenBank/DDBJ whole genome shotgun (WGS) entry which is preliminary data.</text>
</comment>
<feature type="region of interest" description="Disordered" evidence="3">
    <location>
        <begin position="264"/>
        <end position="289"/>
    </location>
</feature>
<feature type="domain" description="RRM" evidence="4">
    <location>
        <begin position="94"/>
        <end position="171"/>
    </location>
</feature>
<evidence type="ECO:0000259" key="4">
    <source>
        <dbReference type="PROSITE" id="PS50102"/>
    </source>
</evidence>
<name>A0ABS8TH81_DATST</name>
<accession>A0ABS8TH81</accession>
<dbReference type="CDD" id="cd00590">
    <property type="entry name" value="RRM_SF"/>
    <property type="match status" value="1"/>
</dbReference>
<gene>
    <name evidence="5" type="ORF">HAX54_010422</name>
</gene>
<keyword evidence="6" id="KW-1185">Reference proteome</keyword>
<protein>
    <recommendedName>
        <fullName evidence="4">RRM domain-containing protein</fullName>
    </recommendedName>
</protein>
<dbReference type="PANTHER" id="PTHR48025">
    <property type="entry name" value="OS02G0815200 PROTEIN"/>
    <property type="match status" value="1"/>
</dbReference>
<feature type="domain" description="RRM" evidence="4">
    <location>
        <begin position="191"/>
        <end position="269"/>
    </location>
</feature>
<evidence type="ECO:0000256" key="2">
    <source>
        <dbReference type="PROSITE-ProRule" id="PRU00176"/>
    </source>
</evidence>
<sequence>MAAIEVVASSIFSSPPSSYLKFPLLLNSLPSIRLQISLHSPSLSLKSILCPLPLPSRKQWSQLYCSTVEITEAVTVQEDEEEKTEKTQKNNQKRKLFVLNLPWSLTVPDIKKLFGECGIVDDVEIIKTKDGKSRGFAFVTMSSGEEAQAAIDKLNSYELSGRIIRVEFAKRFKKPPGAPPPSTPPQGETRHKLYVSNLAWKVRSTQLREFFSANYNPVSARVVFDNASGRAAGYGFVSFDTKEQAEAALSALDGKELMGRPIRLKFSERNADGSENKEETPTQENPEEP</sequence>
<dbReference type="EMBL" id="JACEIK010001575">
    <property type="protein sequence ID" value="MCD7470503.1"/>
    <property type="molecule type" value="Genomic_DNA"/>
</dbReference>
<dbReference type="InterPro" id="IPR012677">
    <property type="entry name" value="Nucleotide-bd_a/b_plait_sf"/>
</dbReference>
<proteinExistence type="predicted"/>
<dbReference type="Proteomes" id="UP000823775">
    <property type="component" value="Unassembled WGS sequence"/>
</dbReference>